<dbReference type="PANTHER" id="PTHR44154">
    <property type="entry name" value="QUINONE OXIDOREDUCTASE"/>
    <property type="match status" value="1"/>
</dbReference>
<reference evidence="3" key="1">
    <citation type="submission" date="2022-06" db="EMBL/GenBank/DDBJ databases">
        <title>Aeoliella straminimaris, a novel planctomycete from sediments.</title>
        <authorList>
            <person name="Vitorino I.R."/>
            <person name="Lage O.M."/>
        </authorList>
    </citation>
    <scope>NUCLEOTIDE SEQUENCE</scope>
    <source>
        <strain evidence="3">ICT_H6.2</strain>
    </source>
</reference>
<evidence type="ECO:0000259" key="2">
    <source>
        <dbReference type="SMART" id="SM00829"/>
    </source>
</evidence>
<dbReference type="InterPro" id="IPR013154">
    <property type="entry name" value="ADH-like_N"/>
</dbReference>
<dbReference type="Gene3D" id="3.40.50.720">
    <property type="entry name" value="NAD(P)-binding Rossmann-like Domain"/>
    <property type="match status" value="1"/>
</dbReference>
<evidence type="ECO:0000313" key="3">
    <source>
        <dbReference type="EMBL" id="MCO6045804.1"/>
    </source>
</evidence>
<dbReference type="Pfam" id="PF00107">
    <property type="entry name" value="ADH_zinc_N"/>
    <property type="match status" value="1"/>
</dbReference>
<dbReference type="Proteomes" id="UP001155241">
    <property type="component" value="Unassembled WGS sequence"/>
</dbReference>
<sequence length="344" mass="36492">MRAAYIEQTGPPEVIQVGEVPKPQIGPGQVLVRVHTASVNPIDTYIRSGDVAAELPRPFIIGADFAGVVEEVGAGVTDLPVGLRVWGSNQGLLGRQGTFAEYVAADANLVYPTPGNVADDTAAAVPLVGITAHLGLVREANLQPGETLFINGGSGGVGSMVVQMAKAIGARVITTAGSEEKAMMCRSYGADLVLNYKTDDIPAAVKKFCSWGVDVWWETLRQPDFDRTIDLLAPRGRMIVMAGRDARPEFPVGPFYVKECRLLGFVMFKAPPAEQQKAAMDINGWLASGKLRVPIGATLPLQEAAAAHTLQEDNTLRGAGTLQGKIVVVVSAGDQQETYQSLLS</sequence>
<dbReference type="Gene3D" id="3.90.180.10">
    <property type="entry name" value="Medium-chain alcohol dehydrogenases, catalytic domain"/>
    <property type="match status" value="1"/>
</dbReference>
<dbReference type="Pfam" id="PF08240">
    <property type="entry name" value="ADH_N"/>
    <property type="match status" value="1"/>
</dbReference>
<dbReference type="InterPro" id="IPR051603">
    <property type="entry name" value="Zinc-ADH_QOR/CCCR"/>
</dbReference>
<feature type="domain" description="Enoyl reductase (ER)" evidence="2">
    <location>
        <begin position="10"/>
        <end position="328"/>
    </location>
</feature>
<proteinExistence type="predicted"/>
<dbReference type="GO" id="GO:0016491">
    <property type="term" value="F:oxidoreductase activity"/>
    <property type="evidence" value="ECO:0007669"/>
    <property type="project" value="InterPro"/>
</dbReference>
<keyword evidence="1" id="KW-0521">NADP</keyword>
<gene>
    <name evidence="3" type="ORF">NG895_18045</name>
</gene>
<dbReference type="InterPro" id="IPR020843">
    <property type="entry name" value="ER"/>
</dbReference>
<keyword evidence="4" id="KW-1185">Reference proteome</keyword>
<dbReference type="CDD" id="cd08253">
    <property type="entry name" value="zeta_crystallin"/>
    <property type="match status" value="1"/>
</dbReference>
<dbReference type="EMBL" id="JAMXLR010000061">
    <property type="protein sequence ID" value="MCO6045804.1"/>
    <property type="molecule type" value="Genomic_DNA"/>
</dbReference>
<evidence type="ECO:0000256" key="1">
    <source>
        <dbReference type="ARBA" id="ARBA00022857"/>
    </source>
</evidence>
<dbReference type="InterPro" id="IPR036291">
    <property type="entry name" value="NAD(P)-bd_dom_sf"/>
</dbReference>
<evidence type="ECO:0000313" key="4">
    <source>
        <dbReference type="Proteomes" id="UP001155241"/>
    </source>
</evidence>
<organism evidence="3 4">
    <name type="scientific">Aeoliella straminimaris</name>
    <dbReference type="NCBI Taxonomy" id="2954799"/>
    <lineage>
        <taxon>Bacteria</taxon>
        <taxon>Pseudomonadati</taxon>
        <taxon>Planctomycetota</taxon>
        <taxon>Planctomycetia</taxon>
        <taxon>Pirellulales</taxon>
        <taxon>Lacipirellulaceae</taxon>
        <taxon>Aeoliella</taxon>
    </lineage>
</organism>
<comment type="caution">
    <text evidence="3">The sequence shown here is derived from an EMBL/GenBank/DDBJ whole genome shotgun (WGS) entry which is preliminary data.</text>
</comment>
<dbReference type="AlphaFoldDB" id="A0A9X2FC18"/>
<accession>A0A9X2FC18</accession>
<dbReference type="SMART" id="SM00829">
    <property type="entry name" value="PKS_ER"/>
    <property type="match status" value="1"/>
</dbReference>
<dbReference type="PANTHER" id="PTHR44154:SF1">
    <property type="entry name" value="QUINONE OXIDOREDUCTASE"/>
    <property type="match status" value="1"/>
</dbReference>
<dbReference type="InterPro" id="IPR011032">
    <property type="entry name" value="GroES-like_sf"/>
</dbReference>
<name>A0A9X2FC18_9BACT</name>
<protein>
    <submittedName>
        <fullName evidence="3">NADPH:quinone reductase</fullName>
    </submittedName>
</protein>
<dbReference type="SUPFAM" id="SSF50129">
    <property type="entry name" value="GroES-like"/>
    <property type="match status" value="1"/>
</dbReference>
<dbReference type="InterPro" id="IPR013149">
    <property type="entry name" value="ADH-like_C"/>
</dbReference>
<dbReference type="SUPFAM" id="SSF51735">
    <property type="entry name" value="NAD(P)-binding Rossmann-fold domains"/>
    <property type="match status" value="1"/>
</dbReference>
<dbReference type="RefSeq" id="WP_252853915.1">
    <property type="nucleotide sequence ID" value="NZ_JAMXLR010000061.1"/>
</dbReference>